<feature type="repeat" description="CXXCXGXG motif" evidence="9">
    <location>
        <begin position="173"/>
        <end position="180"/>
    </location>
</feature>
<dbReference type="CDD" id="cd10747">
    <property type="entry name" value="DnaJ_C"/>
    <property type="match status" value="1"/>
</dbReference>
<evidence type="ECO:0000256" key="6">
    <source>
        <dbReference type="ARBA" id="ARBA00022833"/>
    </source>
</evidence>
<gene>
    <name evidence="9 13" type="primary">dnaJ</name>
    <name evidence="13" type="ORF">Mlute_00431</name>
</gene>
<dbReference type="Proteomes" id="UP000265800">
    <property type="component" value="Unassembled WGS sequence"/>
</dbReference>
<dbReference type="GO" id="GO:0006260">
    <property type="term" value="P:DNA replication"/>
    <property type="evidence" value="ECO:0007669"/>
    <property type="project" value="UniProtKB-KW"/>
</dbReference>
<evidence type="ECO:0000256" key="4">
    <source>
        <dbReference type="ARBA" id="ARBA00022737"/>
    </source>
</evidence>
<feature type="binding site" evidence="9">
    <location>
        <position position="137"/>
    </location>
    <ligand>
        <name>Zn(2+)</name>
        <dbReference type="ChEBI" id="CHEBI:29105"/>
        <label>1</label>
    </ligand>
</feature>
<feature type="binding site" evidence="9">
    <location>
        <position position="150"/>
    </location>
    <ligand>
        <name>Zn(2+)</name>
        <dbReference type="ChEBI" id="CHEBI:29105"/>
        <label>2</label>
    </ligand>
</feature>
<evidence type="ECO:0000256" key="9">
    <source>
        <dbReference type="HAMAP-Rule" id="MF_01152"/>
    </source>
</evidence>
<protein>
    <recommendedName>
        <fullName evidence="9">Chaperone protein DnaJ</fullName>
    </recommendedName>
</protein>
<feature type="repeat" description="CXXCXGXG motif" evidence="9">
    <location>
        <begin position="134"/>
        <end position="141"/>
    </location>
</feature>
<evidence type="ECO:0000256" key="8">
    <source>
        <dbReference type="ARBA" id="ARBA00023186"/>
    </source>
</evidence>
<dbReference type="GO" id="GO:0042026">
    <property type="term" value="P:protein refolding"/>
    <property type="evidence" value="ECO:0007669"/>
    <property type="project" value="TreeGrafter"/>
</dbReference>
<dbReference type="SUPFAM" id="SSF49493">
    <property type="entry name" value="HSP40/DnaJ peptide-binding domain"/>
    <property type="match status" value="2"/>
</dbReference>
<feature type="binding site" evidence="9">
    <location>
        <position position="173"/>
    </location>
    <ligand>
        <name>Zn(2+)</name>
        <dbReference type="ChEBI" id="CHEBI:29105"/>
        <label>2</label>
    </ligand>
</feature>
<evidence type="ECO:0000256" key="5">
    <source>
        <dbReference type="ARBA" id="ARBA00022771"/>
    </source>
</evidence>
<evidence type="ECO:0000259" key="12">
    <source>
        <dbReference type="PROSITE" id="PS51188"/>
    </source>
</evidence>
<evidence type="ECO:0000313" key="14">
    <source>
        <dbReference type="Proteomes" id="UP000265800"/>
    </source>
</evidence>
<feature type="binding site" evidence="9">
    <location>
        <position position="176"/>
    </location>
    <ligand>
        <name>Zn(2+)</name>
        <dbReference type="ChEBI" id="CHEBI:29105"/>
        <label>2</label>
    </ligand>
</feature>
<dbReference type="PRINTS" id="PR00625">
    <property type="entry name" value="JDOMAIN"/>
</dbReference>
<keyword evidence="2 9" id="KW-0235">DNA replication</keyword>
<dbReference type="InterPro" id="IPR001623">
    <property type="entry name" value="DnaJ_domain"/>
</dbReference>
<keyword evidence="8 9" id="KW-0143">Chaperone</keyword>
<dbReference type="FunFam" id="2.60.260.20:FF:000005">
    <property type="entry name" value="Chaperone protein dnaJ 1, mitochondrial"/>
    <property type="match status" value="1"/>
</dbReference>
<dbReference type="Pfam" id="PF01556">
    <property type="entry name" value="DnaJ_C"/>
    <property type="match status" value="1"/>
</dbReference>
<dbReference type="PROSITE" id="PS00636">
    <property type="entry name" value="DNAJ_1"/>
    <property type="match status" value="1"/>
</dbReference>
<dbReference type="HAMAP" id="MF_01152">
    <property type="entry name" value="DnaJ"/>
    <property type="match status" value="1"/>
</dbReference>
<keyword evidence="6 9" id="KW-0862">Zinc</keyword>
<dbReference type="Pfam" id="PF00226">
    <property type="entry name" value="DnaJ"/>
    <property type="match status" value="1"/>
</dbReference>
<dbReference type="GO" id="GO:0009408">
    <property type="term" value="P:response to heat"/>
    <property type="evidence" value="ECO:0007669"/>
    <property type="project" value="InterPro"/>
</dbReference>
<dbReference type="RefSeq" id="WP_119359122.1">
    <property type="nucleotide sequence ID" value="NZ_QWKZ01000008.1"/>
</dbReference>
<evidence type="ECO:0000259" key="11">
    <source>
        <dbReference type="PROSITE" id="PS50076"/>
    </source>
</evidence>
<accession>A0A399F2F2</accession>
<keyword evidence="5 9" id="KW-0863">Zinc-finger</keyword>
<dbReference type="GO" id="GO:0005737">
    <property type="term" value="C:cytoplasm"/>
    <property type="evidence" value="ECO:0007669"/>
    <property type="project" value="UniProtKB-SubCell"/>
</dbReference>
<dbReference type="AlphaFoldDB" id="A0A399F2F2"/>
<comment type="similarity">
    <text evidence="9">Belongs to the DnaJ family.</text>
</comment>
<keyword evidence="7 9" id="KW-0346">Stress response</keyword>
<name>A0A399F2F2_9DEIN</name>
<proteinExistence type="inferred from homology"/>
<evidence type="ECO:0000256" key="2">
    <source>
        <dbReference type="ARBA" id="ARBA00022705"/>
    </source>
</evidence>
<comment type="subunit">
    <text evidence="9">Homodimer.</text>
</comment>
<evidence type="ECO:0000256" key="10">
    <source>
        <dbReference type="PROSITE-ProRule" id="PRU00546"/>
    </source>
</evidence>
<dbReference type="GO" id="GO:0031072">
    <property type="term" value="F:heat shock protein binding"/>
    <property type="evidence" value="ECO:0007669"/>
    <property type="project" value="InterPro"/>
</dbReference>
<organism evidence="13 14">
    <name type="scientific">Meiothermus luteus</name>
    <dbReference type="NCBI Taxonomy" id="2026184"/>
    <lineage>
        <taxon>Bacteria</taxon>
        <taxon>Thermotogati</taxon>
        <taxon>Deinococcota</taxon>
        <taxon>Deinococci</taxon>
        <taxon>Thermales</taxon>
        <taxon>Thermaceae</taxon>
        <taxon>Meiothermus</taxon>
    </lineage>
</organism>
<dbReference type="PANTHER" id="PTHR43096">
    <property type="entry name" value="DNAJ HOMOLOG 1, MITOCHONDRIAL-RELATED"/>
    <property type="match status" value="1"/>
</dbReference>
<feature type="zinc finger region" description="CR-type" evidence="10">
    <location>
        <begin position="121"/>
        <end position="199"/>
    </location>
</feature>
<dbReference type="InterPro" id="IPR008971">
    <property type="entry name" value="HSP40/DnaJ_pept-bd"/>
</dbReference>
<keyword evidence="1 9" id="KW-0963">Cytoplasm</keyword>
<dbReference type="InterPro" id="IPR001305">
    <property type="entry name" value="HSP_DnaJ_Cys-rich_dom"/>
</dbReference>
<dbReference type="SUPFAM" id="SSF46565">
    <property type="entry name" value="Chaperone J-domain"/>
    <property type="match status" value="1"/>
</dbReference>
<dbReference type="EMBL" id="QWKZ01000008">
    <property type="protein sequence ID" value="RIH89022.1"/>
    <property type="molecule type" value="Genomic_DNA"/>
</dbReference>
<feature type="repeat" description="CXXCXGXG motif" evidence="9">
    <location>
        <begin position="187"/>
        <end position="194"/>
    </location>
</feature>
<feature type="domain" description="J" evidence="11">
    <location>
        <begin position="3"/>
        <end position="68"/>
    </location>
</feature>
<dbReference type="OrthoDB" id="9779889at2"/>
<dbReference type="CDD" id="cd06257">
    <property type="entry name" value="DnaJ"/>
    <property type="match status" value="1"/>
</dbReference>
<comment type="caution">
    <text evidence="13">The sequence shown here is derived from an EMBL/GenBank/DDBJ whole genome shotgun (WGS) entry which is preliminary data.</text>
</comment>
<keyword evidence="14" id="KW-1185">Reference proteome</keyword>
<dbReference type="Gene3D" id="2.10.230.10">
    <property type="entry name" value="Heat shock protein DnaJ, cysteine-rich domain"/>
    <property type="match status" value="1"/>
</dbReference>
<dbReference type="SUPFAM" id="SSF57938">
    <property type="entry name" value="DnaJ/Hsp40 cysteine-rich domain"/>
    <property type="match status" value="1"/>
</dbReference>
<evidence type="ECO:0000256" key="3">
    <source>
        <dbReference type="ARBA" id="ARBA00022723"/>
    </source>
</evidence>
<dbReference type="Pfam" id="PF00684">
    <property type="entry name" value="DnaJ_CXXCXGXG"/>
    <property type="match status" value="1"/>
</dbReference>
<dbReference type="GO" id="GO:0051082">
    <property type="term" value="F:unfolded protein binding"/>
    <property type="evidence" value="ECO:0007669"/>
    <property type="project" value="UniProtKB-UniRule"/>
</dbReference>
<feature type="binding site" evidence="9">
    <location>
        <position position="147"/>
    </location>
    <ligand>
        <name>Zn(2+)</name>
        <dbReference type="ChEBI" id="CHEBI:29105"/>
        <label>2</label>
    </ligand>
</feature>
<reference evidence="13 14" key="1">
    <citation type="submission" date="2018-08" db="EMBL/GenBank/DDBJ databases">
        <title>Meiothermus luteus KCTC 52599 genome sequencing project.</title>
        <authorList>
            <person name="Da Costa M.S."/>
            <person name="Albuquerque L."/>
            <person name="Raposo P."/>
            <person name="Froufe H.J.C."/>
            <person name="Barroso C.S."/>
            <person name="Egas C."/>
        </authorList>
    </citation>
    <scope>NUCLEOTIDE SEQUENCE [LARGE SCALE GENOMIC DNA]</scope>
    <source>
        <strain evidence="13 14">KCTC 52599</strain>
    </source>
</reference>
<comment type="function">
    <text evidence="9">Participates actively in the response to hyperosmotic and heat shock by preventing the aggregation of stress-denatured proteins and by disaggregating proteins, also in an autonomous, DnaK-independent fashion. Unfolded proteins bind initially to DnaJ; upon interaction with the DnaJ-bound protein, DnaK hydrolyzes its bound ATP, resulting in the formation of a stable complex. GrpE releases ADP from DnaK; ATP binding to DnaK triggers the release of the substrate protein, thus completing the reaction cycle. Several rounds of ATP-dependent interactions between DnaJ, DnaK and GrpE are required for fully efficient folding. Also involved, together with DnaK and GrpE, in the DNA replication of plasmids through activation of initiation proteins.</text>
</comment>
<dbReference type="Gene3D" id="1.10.287.110">
    <property type="entry name" value="DnaJ domain"/>
    <property type="match status" value="1"/>
</dbReference>
<feature type="repeat" description="CXXCXGXG motif" evidence="9">
    <location>
        <begin position="147"/>
        <end position="154"/>
    </location>
</feature>
<dbReference type="InterPro" id="IPR018253">
    <property type="entry name" value="DnaJ_domain_CS"/>
</dbReference>
<dbReference type="SMART" id="SM00271">
    <property type="entry name" value="DnaJ"/>
    <property type="match status" value="1"/>
</dbReference>
<dbReference type="InterPro" id="IPR012724">
    <property type="entry name" value="DnaJ"/>
</dbReference>
<evidence type="ECO:0000313" key="13">
    <source>
        <dbReference type="EMBL" id="RIH89022.1"/>
    </source>
</evidence>
<feature type="domain" description="CR-type" evidence="12">
    <location>
        <begin position="121"/>
        <end position="199"/>
    </location>
</feature>
<feature type="binding site" evidence="9">
    <location>
        <position position="190"/>
    </location>
    <ligand>
        <name>Zn(2+)</name>
        <dbReference type="ChEBI" id="CHEBI:29105"/>
        <label>1</label>
    </ligand>
</feature>
<dbReference type="InterPro" id="IPR036410">
    <property type="entry name" value="HSP_DnaJ_Cys-rich_dom_sf"/>
</dbReference>
<feature type="binding site" evidence="9">
    <location>
        <position position="134"/>
    </location>
    <ligand>
        <name>Zn(2+)</name>
        <dbReference type="ChEBI" id="CHEBI:29105"/>
        <label>1</label>
    </ligand>
</feature>
<keyword evidence="3 9" id="KW-0479">Metal-binding</keyword>
<keyword evidence="4 9" id="KW-0677">Repeat</keyword>
<dbReference type="GO" id="GO:0008270">
    <property type="term" value="F:zinc ion binding"/>
    <property type="evidence" value="ECO:0007669"/>
    <property type="project" value="UniProtKB-UniRule"/>
</dbReference>
<evidence type="ECO:0000256" key="1">
    <source>
        <dbReference type="ARBA" id="ARBA00022490"/>
    </source>
</evidence>
<dbReference type="CDD" id="cd10719">
    <property type="entry name" value="DnaJ_zf"/>
    <property type="match status" value="1"/>
</dbReference>
<dbReference type="PANTHER" id="PTHR43096:SF48">
    <property type="entry name" value="CHAPERONE PROTEIN DNAJ"/>
    <property type="match status" value="1"/>
</dbReference>
<dbReference type="InterPro" id="IPR002939">
    <property type="entry name" value="DnaJ_C"/>
</dbReference>
<comment type="domain">
    <text evidence="9">The J domain is necessary and sufficient to stimulate DnaK ATPase activity. Zinc center 1 plays an important role in the autonomous, DnaK-independent chaperone activity of DnaJ. Zinc center 2 is essential for interaction with DnaK and for DnaJ activity.</text>
</comment>
<dbReference type="PROSITE" id="PS50076">
    <property type="entry name" value="DNAJ_2"/>
    <property type="match status" value="1"/>
</dbReference>
<dbReference type="InterPro" id="IPR036869">
    <property type="entry name" value="J_dom_sf"/>
</dbReference>
<evidence type="ECO:0000256" key="7">
    <source>
        <dbReference type="ARBA" id="ARBA00023016"/>
    </source>
</evidence>
<feature type="binding site" evidence="9">
    <location>
        <position position="187"/>
    </location>
    <ligand>
        <name>Zn(2+)</name>
        <dbReference type="ChEBI" id="CHEBI:29105"/>
        <label>1</label>
    </ligand>
</feature>
<dbReference type="GO" id="GO:0005524">
    <property type="term" value="F:ATP binding"/>
    <property type="evidence" value="ECO:0007669"/>
    <property type="project" value="InterPro"/>
</dbReference>
<dbReference type="Gene3D" id="2.60.260.20">
    <property type="entry name" value="Urease metallochaperone UreE, N-terminal domain"/>
    <property type="match status" value="2"/>
</dbReference>
<comment type="subcellular location">
    <subcellularLocation>
        <location evidence="9">Cytoplasm</location>
    </subcellularLocation>
</comment>
<comment type="cofactor">
    <cofactor evidence="9">
        <name>Zn(2+)</name>
        <dbReference type="ChEBI" id="CHEBI:29105"/>
    </cofactor>
    <text evidence="9">Binds 2 Zn(2+) ions per monomer.</text>
</comment>
<dbReference type="FunFam" id="1.10.287.110:FF:000034">
    <property type="entry name" value="Chaperone protein DnaJ"/>
    <property type="match status" value="1"/>
</dbReference>
<dbReference type="PROSITE" id="PS51188">
    <property type="entry name" value="ZF_CR"/>
    <property type="match status" value="1"/>
</dbReference>
<sequence>MNDYYAILGVERNASPEEIKRAYRRLALKYHPDKNPGDKEAEERFKQINEAYAVLSDPEKRAQYDRYGTAAPAGGGIGGVGDLFDLFEQVFGFRSPGGGRAPRGEDLEVRLGLELSDLLHDGEKELEYDRLVPCEACGGQGGRRQACRSCGGRGTLEQIQRTFFGSMVTQVPCGTCRGRGYVLSEACAACRGQGRVRRRERIRVTVPAGIEENQLLRVSGYGNIGPGGPGDLFVRPEIRPHPHLVRQGANLVYELRLGLAQAALGARVQIPGLEGEVAFEVPPGTGEGEVFELEGHGLPRPGGRGRGKLQVVTRIEVPRNLPKKARELLRQYAQEVGEEVAPEGFWEKVKRVFKG</sequence>